<dbReference type="Gene3D" id="3.40.920.10">
    <property type="entry name" value="Pyruvate-ferredoxin oxidoreductase, PFOR, domain III"/>
    <property type="match status" value="1"/>
</dbReference>
<feature type="domain" description="Thiamine pyrophosphate enzyme TPP-binding" evidence="4">
    <location>
        <begin position="60"/>
        <end position="206"/>
    </location>
</feature>
<feature type="domain" description="Pyruvate/ketoisovalerate oxidoreductase catalytic" evidence="3">
    <location>
        <begin position="299"/>
        <end position="437"/>
    </location>
</feature>
<keyword evidence="1" id="KW-0560">Oxidoreductase</keyword>
<gene>
    <name evidence="5" type="ORF">U7230_10235</name>
</gene>
<dbReference type="PANTHER" id="PTHR48084:SF1">
    <property type="entry name" value="2-OXOGLUTARATE SYNTHASE SUBUNIT KORB"/>
    <property type="match status" value="1"/>
</dbReference>
<dbReference type="SUPFAM" id="SSF52518">
    <property type="entry name" value="Thiamin diphosphate-binding fold (THDP-binding)"/>
    <property type="match status" value="1"/>
</dbReference>
<evidence type="ECO:0000259" key="3">
    <source>
        <dbReference type="Pfam" id="PF01558"/>
    </source>
</evidence>
<dbReference type="SUPFAM" id="SSF53323">
    <property type="entry name" value="Pyruvate-ferredoxin oxidoreductase, PFOR, domain III"/>
    <property type="match status" value="1"/>
</dbReference>
<name>A0ABZ1BV54_9FIRM</name>
<dbReference type="EMBL" id="CP141615">
    <property type="protein sequence ID" value="WRP16473.1"/>
    <property type="molecule type" value="Genomic_DNA"/>
</dbReference>
<protein>
    <submittedName>
        <fullName evidence="5">Thiamine pyrophosphate-dependent enzyme</fullName>
    </submittedName>
</protein>
<dbReference type="Proteomes" id="UP001332192">
    <property type="component" value="Chromosome"/>
</dbReference>
<reference evidence="5 6" key="1">
    <citation type="journal article" date="2024" name="Front. Microbiol.">
        <title>Novel thermophilic genera Geochorda gen. nov. and Carboxydochorda gen. nov. from the deep terrestrial subsurface reveal the ecophysiological diversity in the class Limnochordia.</title>
        <authorList>
            <person name="Karnachuk O.V."/>
            <person name="Lukina A.P."/>
            <person name="Avakyan M.R."/>
            <person name="Kadnikov V.V."/>
            <person name="Begmatov S."/>
            <person name="Beletsky A.V."/>
            <person name="Vlasova K.G."/>
            <person name="Novikov A.A."/>
            <person name="Shcherbakova V.A."/>
            <person name="Mardanov A.V."/>
            <person name="Ravin N.V."/>
        </authorList>
    </citation>
    <scope>NUCLEOTIDE SEQUENCE [LARGE SCALE GENOMIC DNA]</scope>
    <source>
        <strain evidence="5 6">L945</strain>
    </source>
</reference>
<dbReference type="Pfam" id="PF02775">
    <property type="entry name" value="TPP_enzyme_C"/>
    <property type="match status" value="1"/>
</dbReference>
<dbReference type="Pfam" id="PF01558">
    <property type="entry name" value="POR"/>
    <property type="match status" value="1"/>
</dbReference>
<proteinExistence type="predicted"/>
<dbReference type="RefSeq" id="WP_324715746.1">
    <property type="nucleotide sequence ID" value="NZ_CP141615.1"/>
</dbReference>
<accession>A0ABZ1BV54</accession>
<evidence type="ECO:0000313" key="6">
    <source>
        <dbReference type="Proteomes" id="UP001332192"/>
    </source>
</evidence>
<sequence length="464" mass="48525">MATRIGSDEQMQAPAATMLDPSRLPYPFCPGCGHGHILDALDRALVRLGRPAHEVAIVTDIGCVGLSDQYFVTHAFHGLHGRAVTYATGIKLARPELTVVVLIGDGGCGIGGHHLISAARRNVGVTVLVFDNFNFGMTGGQHSVLTPSGSITATTPAGNLEAPMDVAATAAVNGASFVARTTAFDPGLDALIYEALSTDGFALLDIWELCTAYFVPNNRFSRKAMEAMLASSGMASGVLVHRQRPELARTLASASQGAPASRVAPAAGGRAGGIEPRFQSRLERRRSLTLAGAAGEKVRSAATVLARAAVLSGLYATQRDDYPVTVMTGHSISELVVSPEPIGYTGVPAPDILVVTAPEGAGVTASLPSRMGPGTRIYVEHSLAGRIGATRASVEPFYADRLGKRAAALAVLAAVAEREGLVSAEALRASVDMESRETVAQEMRQALEERQTVWEPAAPSRKVT</sequence>
<evidence type="ECO:0000256" key="2">
    <source>
        <dbReference type="SAM" id="MobiDB-lite"/>
    </source>
</evidence>
<dbReference type="InterPro" id="IPR051457">
    <property type="entry name" value="2-oxoacid:Fd_oxidoreductase"/>
</dbReference>
<feature type="region of interest" description="Disordered" evidence="2">
    <location>
        <begin position="252"/>
        <end position="278"/>
    </location>
</feature>
<organism evidence="5 6">
    <name type="scientific">Carboxydichorda subterranea</name>
    <dbReference type="NCBI Taxonomy" id="3109565"/>
    <lineage>
        <taxon>Bacteria</taxon>
        <taxon>Bacillati</taxon>
        <taxon>Bacillota</taxon>
        <taxon>Limnochordia</taxon>
        <taxon>Limnochordales</taxon>
        <taxon>Geochordaceae</taxon>
        <taxon>Carboxydichorda</taxon>
    </lineage>
</organism>
<dbReference type="InterPro" id="IPR029061">
    <property type="entry name" value="THDP-binding"/>
</dbReference>
<dbReference type="InterPro" id="IPR019752">
    <property type="entry name" value="Pyrv/ketoisovalerate_OxRed_cat"/>
</dbReference>
<dbReference type="Gene3D" id="3.40.50.970">
    <property type="match status" value="1"/>
</dbReference>
<feature type="compositionally biased region" description="Low complexity" evidence="2">
    <location>
        <begin position="257"/>
        <end position="268"/>
    </location>
</feature>
<evidence type="ECO:0000256" key="1">
    <source>
        <dbReference type="ARBA" id="ARBA00023002"/>
    </source>
</evidence>
<dbReference type="InterPro" id="IPR011766">
    <property type="entry name" value="TPP_enzyme_TPP-bd"/>
</dbReference>
<dbReference type="InterPro" id="IPR002869">
    <property type="entry name" value="Pyrv_flavodox_OxRed_cen"/>
</dbReference>
<dbReference type="PANTHER" id="PTHR48084">
    <property type="entry name" value="2-OXOGLUTARATE OXIDOREDUCTASE SUBUNIT KORB-RELATED"/>
    <property type="match status" value="1"/>
</dbReference>
<keyword evidence="6" id="KW-1185">Reference proteome</keyword>
<evidence type="ECO:0000313" key="5">
    <source>
        <dbReference type="EMBL" id="WRP16473.1"/>
    </source>
</evidence>
<evidence type="ECO:0000259" key="4">
    <source>
        <dbReference type="Pfam" id="PF02775"/>
    </source>
</evidence>